<feature type="region of interest" description="Disordered" evidence="1">
    <location>
        <begin position="119"/>
        <end position="213"/>
    </location>
</feature>
<dbReference type="Proteomes" id="UP000472272">
    <property type="component" value="Chromosome 11"/>
</dbReference>
<dbReference type="Ensembl" id="ENSPMRT00000025832.1">
    <property type="protein sequence ID" value="ENSPMRP00000024353.1"/>
    <property type="gene ID" value="ENSPMRG00000015737.1"/>
</dbReference>
<reference evidence="2 3" key="1">
    <citation type="journal article" date="2019" name="Proc. Natl. Acad. Sci. U.S.A.">
        <title>Regulatory changes in pterin and carotenoid genes underlie balanced color polymorphisms in the wall lizard.</title>
        <authorList>
            <person name="Andrade P."/>
            <person name="Pinho C."/>
            <person name="Perez I de Lanuza G."/>
            <person name="Afonso S."/>
            <person name="Brejcha J."/>
            <person name="Rubin C.J."/>
            <person name="Wallerman O."/>
            <person name="Pereira P."/>
            <person name="Sabatino S.J."/>
            <person name="Bellati A."/>
            <person name="Pellitteri-Rosa D."/>
            <person name="Bosakova Z."/>
            <person name="Bunikis I."/>
            <person name="Carretero M.A."/>
            <person name="Feiner N."/>
            <person name="Marsik P."/>
            <person name="Pauperio F."/>
            <person name="Salvi D."/>
            <person name="Soler L."/>
            <person name="While G.M."/>
            <person name="Uller T."/>
            <person name="Font E."/>
            <person name="Andersson L."/>
            <person name="Carneiro M."/>
        </authorList>
    </citation>
    <scope>NUCLEOTIDE SEQUENCE</scope>
</reference>
<dbReference type="AlphaFoldDB" id="A0A670JI28"/>
<feature type="compositionally biased region" description="Basic residues" evidence="1">
    <location>
        <begin position="31"/>
        <end position="50"/>
    </location>
</feature>
<keyword evidence="3" id="KW-1185">Reference proteome</keyword>
<evidence type="ECO:0000313" key="3">
    <source>
        <dbReference type="Proteomes" id="UP000472272"/>
    </source>
</evidence>
<proteinExistence type="predicted"/>
<organism evidence="2 3">
    <name type="scientific">Podarcis muralis</name>
    <name type="common">Wall lizard</name>
    <name type="synonym">Lacerta muralis</name>
    <dbReference type="NCBI Taxonomy" id="64176"/>
    <lineage>
        <taxon>Eukaryota</taxon>
        <taxon>Metazoa</taxon>
        <taxon>Chordata</taxon>
        <taxon>Craniata</taxon>
        <taxon>Vertebrata</taxon>
        <taxon>Euteleostomi</taxon>
        <taxon>Lepidosauria</taxon>
        <taxon>Squamata</taxon>
        <taxon>Bifurcata</taxon>
        <taxon>Unidentata</taxon>
        <taxon>Episquamata</taxon>
        <taxon>Laterata</taxon>
        <taxon>Lacertibaenia</taxon>
        <taxon>Lacertidae</taxon>
        <taxon>Podarcis</taxon>
    </lineage>
</organism>
<feature type="compositionally biased region" description="Basic and acidic residues" evidence="1">
    <location>
        <begin position="171"/>
        <end position="180"/>
    </location>
</feature>
<reference evidence="2" key="3">
    <citation type="submission" date="2025-09" db="UniProtKB">
        <authorList>
            <consortium name="Ensembl"/>
        </authorList>
    </citation>
    <scope>IDENTIFICATION</scope>
</reference>
<name>A0A670JI28_PODMU</name>
<sequence>MEAEESRPSLVEAAESGSGGPGDGSPAAPKHLWRHEHHCRYQLRQQHHFLVHQPQAPQCPPPPPPAPLPPSPAPPLPTAARGRVVGGSGGGGRVRHRGYSDTERYLYSRAMDRASFALETGHRPGLKKSRMSWPSSFQGFRRYAGGARGRGSARRGSFQPPSSIPPLPTGEGRREEDPWTERGGGALSCREDVGCLRGKKPPLGEGALRDGGQ</sequence>
<evidence type="ECO:0000256" key="1">
    <source>
        <dbReference type="SAM" id="MobiDB-lite"/>
    </source>
</evidence>
<accession>A0A670JI28</accession>
<feature type="compositionally biased region" description="Pro residues" evidence="1">
    <location>
        <begin position="57"/>
        <end position="77"/>
    </location>
</feature>
<reference evidence="2" key="2">
    <citation type="submission" date="2025-08" db="UniProtKB">
        <authorList>
            <consortium name="Ensembl"/>
        </authorList>
    </citation>
    <scope>IDENTIFICATION</scope>
</reference>
<dbReference type="OMA" id="PWTERGG"/>
<dbReference type="GeneTree" id="ENSGT00510000051272"/>
<protein>
    <submittedName>
        <fullName evidence="2">Uncharacterized protein</fullName>
    </submittedName>
</protein>
<feature type="region of interest" description="Disordered" evidence="1">
    <location>
        <begin position="1"/>
        <end position="97"/>
    </location>
</feature>
<evidence type="ECO:0000313" key="2">
    <source>
        <dbReference type="Ensembl" id="ENSPMRP00000024353.1"/>
    </source>
</evidence>